<keyword evidence="2" id="KW-1185">Reference proteome</keyword>
<evidence type="ECO:0000313" key="1">
    <source>
        <dbReference type="EMBL" id="RPB24817.1"/>
    </source>
</evidence>
<dbReference type="EMBL" id="ML121540">
    <property type="protein sequence ID" value="RPB24817.1"/>
    <property type="molecule type" value="Genomic_DNA"/>
</dbReference>
<gene>
    <name evidence="1" type="ORF">L211DRAFT_152254</name>
</gene>
<dbReference type="InParanoid" id="A0A3N4LPI3"/>
<evidence type="ECO:0000313" key="2">
    <source>
        <dbReference type="Proteomes" id="UP000267821"/>
    </source>
</evidence>
<accession>A0A3N4LPI3</accession>
<dbReference type="AlphaFoldDB" id="A0A3N4LPI3"/>
<protein>
    <submittedName>
        <fullName evidence="1">Uncharacterized protein</fullName>
    </submittedName>
</protein>
<reference evidence="1 2" key="1">
    <citation type="journal article" date="2018" name="Nat. Ecol. Evol.">
        <title>Pezizomycetes genomes reveal the molecular basis of ectomycorrhizal truffle lifestyle.</title>
        <authorList>
            <person name="Murat C."/>
            <person name="Payen T."/>
            <person name="Noel B."/>
            <person name="Kuo A."/>
            <person name="Morin E."/>
            <person name="Chen J."/>
            <person name="Kohler A."/>
            <person name="Krizsan K."/>
            <person name="Balestrini R."/>
            <person name="Da Silva C."/>
            <person name="Montanini B."/>
            <person name="Hainaut M."/>
            <person name="Levati E."/>
            <person name="Barry K.W."/>
            <person name="Belfiori B."/>
            <person name="Cichocki N."/>
            <person name="Clum A."/>
            <person name="Dockter R.B."/>
            <person name="Fauchery L."/>
            <person name="Guy J."/>
            <person name="Iotti M."/>
            <person name="Le Tacon F."/>
            <person name="Lindquist E.A."/>
            <person name="Lipzen A."/>
            <person name="Malagnac F."/>
            <person name="Mello A."/>
            <person name="Molinier V."/>
            <person name="Miyauchi S."/>
            <person name="Poulain J."/>
            <person name="Riccioni C."/>
            <person name="Rubini A."/>
            <person name="Sitrit Y."/>
            <person name="Splivallo R."/>
            <person name="Traeger S."/>
            <person name="Wang M."/>
            <person name="Zifcakova L."/>
            <person name="Wipf D."/>
            <person name="Zambonelli A."/>
            <person name="Paolocci F."/>
            <person name="Nowrousian M."/>
            <person name="Ottonello S."/>
            <person name="Baldrian P."/>
            <person name="Spatafora J.W."/>
            <person name="Henrissat B."/>
            <person name="Nagy L.G."/>
            <person name="Aury J.M."/>
            <person name="Wincker P."/>
            <person name="Grigoriev I.V."/>
            <person name="Bonfante P."/>
            <person name="Martin F.M."/>
        </authorList>
    </citation>
    <scope>NUCLEOTIDE SEQUENCE [LARGE SCALE GENOMIC DNA]</scope>
    <source>
        <strain evidence="1 2">ATCC MYA-4762</strain>
    </source>
</reference>
<dbReference type="Proteomes" id="UP000267821">
    <property type="component" value="Unassembled WGS sequence"/>
</dbReference>
<name>A0A3N4LPI3_9PEZI</name>
<organism evidence="1 2">
    <name type="scientific">Terfezia boudieri ATCC MYA-4762</name>
    <dbReference type="NCBI Taxonomy" id="1051890"/>
    <lineage>
        <taxon>Eukaryota</taxon>
        <taxon>Fungi</taxon>
        <taxon>Dikarya</taxon>
        <taxon>Ascomycota</taxon>
        <taxon>Pezizomycotina</taxon>
        <taxon>Pezizomycetes</taxon>
        <taxon>Pezizales</taxon>
        <taxon>Pezizaceae</taxon>
        <taxon>Terfezia</taxon>
    </lineage>
</organism>
<sequence>MLSPRRGGGEQLNAHKLEKYKYRDQVEGRRILSILHCPHAIGCQARKREYISHLSTWDHPQQLHYLQLMAAKSNSPIKSLRGI</sequence>
<proteinExistence type="predicted"/>